<proteinExistence type="predicted"/>
<evidence type="ECO:0000313" key="1">
    <source>
        <dbReference type="EMBL" id="TKT92505.1"/>
    </source>
</evidence>
<dbReference type="EMBL" id="SZVO01000004">
    <property type="protein sequence ID" value="TKT92505.1"/>
    <property type="molecule type" value="Genomic_DNA"/>
</dbReference>
<accession>A0A4U6D7K7</accession>
<protein>
    <submittedName>
        <fullName evidence="1">Uncharacterized protein</fullName>
    </submittedName>
</protein>
<gene>
    <name evidence="1" type="ORF">FDK13_11130</name>
</gene>
<keyword evidence="2" id="KW-1185">Reference proteome</keyword>
<dbReference type="AlphaFoldDB" id="A0A4U6D7K7"/>
<name>A0A4U6D7K7_9BACT</name>
<evidence type="ECO:0000313" key="2">
    <source>
        <dbReference type="Proteomes" id="UP000304900"/>
    </source>
</evidence>
<organism evidence="1 2">
    <name type="scientific">Dyadobacter frigoris</name>
    <dbReference type="NCBI Taxonomy" id="2576211"/>
    <lineage>
        <taxon>Bacteria</taxon>
        <taxon>Pseudomonadati</taxon>
        <taxon>Bacteroidota</taxon>
        <taxon>Cytophagia</taxon>
        <taxon>Cytophagales</taxon>
        <taxon>Spirosomataceae</taxon>
        <taxon>Dyadobacter</taxon>
    </lineage>
</organism>
<dbReference type="RefSeq" id="WP_137340050.1">
    <property type="nucleotide sequence ID" value="NZ_BSQH01000014.1"/>
</dbReference>
<comment type="caution">
    <text evidence="1">The sequence shown here is derived from an EMBL/GenBank/DDBJ whole genome shotgun (WGS) entry which is preliminary data.</text>
</comment>
<sequence length="223" mass="25752">MEDIENKLHKLRVDLYTSDFVDAEEKIRKFRSEYSSISLNPYIEGKLTMLLIDSYSISGRLAEALDLSINLQKSNDISDNIRLLLTLIIAQTLTDLGRSSEINAIIETSLDDERYLKPLNGWMFLDILSFYTFHSENSYKLFEKQLKNIEDYLGIALDRNNIGNSISTTRHSWLSEKTTLNDIRSSKSLLSMEEYKRSILDFISIAKFKPHILEAERLIGSLQ</sequence>
<reference evidence="1 2" key="1">
    <citation type="submission" date="2019-05" db="EMBL/GenBank/DDBJ databases">
        <title>Dyadobacter AR-3-8 sp. nov., isolated from arctic soil.</title>
        <authorList>
            <person name="Chaudhary D.K."/>
        </authorList>
    </citation>
    <scope>NUCLEOTIDE SEQUENCE [LARGE SCALE GENOMIC DNA]</scope>
    <source>
        <strain evidence="1 2">AR-3-8</strain>
    </source>
</reference>
<dbReference type="Proteomes" id="UP000304900">
    <property type="component" value="Unassembled WGS sequence"/>
</dbReference>